<feature type="compositionally biased region" description="Acidic residues" evidence="1">
    <location>
        <begin position="119"/>
        <end position="181"/>
    </location>
</feature>
<dbReference type="STRING" id="109376.A0A0D3CPB5"/>
<dbReference type="Gramene" id="Bo6g015740.1">
    <property type="protein sequence ID" value="Bo6g015740.1"/>
    <property type="gene ID" value="Bo6g015740"/>
</dbReference>
<accession>A0A0D3CPB5</accession>
<keyword evidence="3" id="KW-1185">Reference proteome</keyword>
<proteinExistence type="predicted"/>
<feature type="compositionally biased region" description="Basic and acidic residues" evidence="1">
    <location>
        <begin position="105"/>
        <end position="118"/>
    </location>
</feature>
<dbReference type="Proteomes" id="UP000032141">
    <property type="component" value="Chromosome C6"/>
</dbReference>
<reference evidence="2 3" key="1">
    <citation type="journal article" date="2014" name="Genome Biol.">
        <title>Transcriptome and methylome profiling reveals relics of genome dominance in the mesopolyploid Brassica oleracea.</title>
        <authorList>
            <person name="Parkin I.A."/>
            <person name="Koh C."/>
            <person name="Tang H."/>
            <person name="Robinson S.J."/>
            <person name="Kagale S."/>
            <person name="Clarke W.E."/>
            <person name="Town C.D."/>
            <person name="Nixon J."/>
            <person name="Krishnakumar V."/>
            <person name="Bidwell S.L."/>
            <person name="Denoeud F."/>
            <person name="Belcram H."/>
            <person name="Links M.G."/>
            <person name="Just J."/>
            <person name="Clarke C."/>
            <person name="Bender T."/>
            <person name="Huebert T."/>
            <person name="Mason A.S."/>
            <person name="Pires J.C."/>
            <person name="Barker G."/>
            <person name="Moore J."/>
            <person name="Walley P.G."/>
            <person name="Manoli S."/>
            <person name="Batley J."/>
            <person name="Edwards D."/>
            <person name="Nelson M.N."/>
            <person name="Wang X."/>
            <person name="Paterson A.H."/>
            <person name="King G."/>
            <person name="Bancroft I."/>
            <person name="Chalhoub B."/>
            <person name="Sharpe A.G."/>
        </authorList>
    </citation>
    <scope>NUCLEOTIDE SEQUENCE</scope>
    <source>
        <strain evidence="2 3">cv. TO1000</strain>
    </source>
</reference>
<evidence type="ECO:0000313" key="2">
    <source>
        <dbReference type="EnsemblPlants" id="Bo6g015740.1"/>
    </source>
</evidence>
<feature type="region of interest" description="Disordered" evidence="1">
    <location>
        <begin position="1"/>
        <end position="20"/>
    </location>
</feature>
<reference evidence="2" key="2">
    <citation type="submission" date="2015-03" db="UniProtKB">
        <authorList>
            <consortium name="EnsemblPlants"/>
        </authorList>
    </citation>
    <scope>IDENTIFICATION</scope>
</reference>
<protein>
    <submittedName>
        <fullName evidence="2">Uncharacterized protein</fullName>
    </submittedName>
</protein>
<organism evidence="2 3">
    <name type="scientific">Brassica oleracea var. oleracea</name>
    <dbReference type="NCBI Taxonomy" id="109376"/>
    <lineage>
        <taxon>Eukaryota</taxon>
        <taxon>Viridiplantae</taxon>
        <taxon>Streptophyta</taxon>
        <taxon>Embryophyta</taxon>
        <taxon>Tracheophyta</taxon>
        <taxon>Spermatophyta</taxon>
        <taxon>Magnoliopsida</taxon>
        <taxon>eudicotyledons</taxon>
        <taxon>Gunneridae</taxon>
        <taxon>Pentapetalae</taxon>
        <taxon>rosids</taxon>
        <taxon>malvids</taxon>
        <taxon>Brassicales</taxon>
        <taxon>Brassicaceae</taxon>
        <taxon>Brassiceae</taxon>
        <taxon>Brassica</taxon>
    </lineage>
</organism>
<dbReference type="EnsemblPlants" id="Bo6g015740.1">
    <property type="protein sequence ID" value="Bo6g015740.1"/>
    <property type="gene ID" value="Bo6g015740"/>
</dbReference>
<feature type="compositionally biased region" description="Gly residues" evidence="1">
    <location>
        <begin position="1"/>
        <end position="10"/>
    </location>
</feature>
<name>A0A0D3CPB5_BRAOL</name>
<dbReference type="AlphaFoldDB" id="A0A0D3CPB5"/>
<evidence type="ECO:0000313" key="3">
    <source>
        <dbReference type="Proteomes" id="UP000032141"/>
    </source>
</evidence>
<dbReference type="HOGENOM" id="CLU_099209_0_0_1"/>
<feature type="compositionally biased region" description="Acidic residues" evidence="1">
    <location>
        <begin position="56"/>
        <end position="104"/>
    </location>
</feature>
<feature type="region of interest" description="Disordered" evidence="1">
    <location>
        <begin position="46"/>
        <end position="223"/>
    </location>
</feature>
<evidence type="ECO:0000256" key="1">
    <source>
        <dbReference type="SAM" id="MobiDB-lite"/>
    </source>
</evidence>
<feature type="compositionally biased region" description="Basic and acidic residues" evidence="1">
    <location>
        <begin position="201"/>
        <end position="213"/>
    </location>
</feature>
<sequence length="245" mass="27040">MAKTRGGGQVGFRRSRCNQSLEVVDPTPQVTSATTLKNLVLTPTRRSSRIKKVAAQDDEVEDVTLDEDDEVEDVTSSQDDEVEDVTSSQDDEVEDVTPEDGGFVEEDKADHAEKAMSEDDKDDAGIEGEDEEDGVLNEKENEEEAANMEDDGVLNEKGNEEEALDMEEDGVSNEKGNEEEALNMGEDGVSNAQDDEIPSTEGEKGNKYREMRRNQIPHTTSRKGMFRLAEDMVKSSQTSIYCTAC</sequence>